<organism evidence="1 2">
    <name type="scientific">Ensete ventricosum</name>
    <name type="common">Abyssinian banana</name>
    <name type="synonym">Musa ensete</name>
    <dbReference type="NCBI Taxonomy" id="4639"/>
    <lineage>
        <taxon>Eukaryota</taxon>
        <taxon>Viridiplantae</taxon>
        <taxon>Streptophyta</taxon>
        <taxon>Embryophyta</taxon>
        <taxon>Tracheophyta</taxon>
        <taxon>Spermatophyta</taxon>
        <taxon>Magnoliopsida</taxon>
        <taxon>Liliopsida</taxon>
        <taxon>Zingiberales</taxon>
        <taxon>Musaceae</taxon>
        <taxon>Ensete</taxon>
    </lineage>
</organism>
<dbReference type="EMBL" id="AMZH03027253">
    <property type="protein sequence ID" value="RRT34222.1"/>
    <property type="molecule type" value="Genomic_DNA"/>
</dbReference>
<evidence type="ECO:0000313" key="1">
    <source>
        <dbReference type="EMBL" id="RRT34222.1"/>
    </source>
</evidence>
<dbReference type="AlphaFoldDB" id="A0A426X414"/>
<comment type="caution">
    <text evidence="1">The sequence shown here is derived from an EMBL/GenBank/DDBJ whole genome shotgun (WGS) entry which is preliminary data.</text>
</comment>
<accession>A0A426X414</accession>
<name>A0A426X414_ENSVE</name>
<gene>
    <name evidence="1" type="ORF">B296_00058871</name>
</gene>
<reference evidence="1 2" key="1">
    <citation type="journal article" date="2014" name="Agronomy (Basel)">
        <title>A Draft Genome Sequence for Ensete ventricosum, the Drought-Tolerant Tree Against Hunger.</title>
        <authorList>
            <person name="Harrison J."/>
            <person name="Moore K.A."/>
            <person name="Paszkiewicz K."/>
            <person name="Jones T."/>
            <person name="Grant M."/>
            <person name="Ambacheew D."/>
            <person name="Muzemil S."/>
            <person name="Studholme D.J."/>
        </authorList>
    </citation>
    <scope>NUCLEOTIDE SEQUENCE [LARGE SCALE GENOMIC DNA]</scope>
</reference>
<dbReference type="Proteomes" id="UP000287651">
    <property type="component" value="Unassembled WGS sequence"/>
</dbReference>
<feature type="non-terminal residue" evidence="1">
    <location>
        <position position="1"/>
    </location>
</feature>
<proteinExistence type="predicted"/>
<sequence>KMMTPLLFRCSCNTLVSPCFYQVPSHLALCPDFSFAQAPPLRNSTGTEQISAVARMNSEFLRAVDLHSGHQVHWGFVGGSRIQYEPKASRIVHRRRAFRPSACCDSLNLLTFFLILDATRAYQSNIHLLKLFSTKGGALMDYYLH</sequence>
<protein>
    <submittedName>
        <fullName evidence="1">Uncharacterized protein</fullName>
    </submittedName>
</protein>
<evidence type="ECO:0000313" key="2">
    <source>
        <dbReference type="Proteomes" id="UP000287651"/>
    </source>
</evidence>